<dbReference type="AlphaFoldDB" id="A0A8H4NRQ8"/>
<feature type="chain" id="PRO_5034670861" description="Cyanovirin-N domain-containing protein" evidence="1">
    <location>
        <begin position="18"/>
        <end position="358"/>
    </location>
</feature>
<dbReference type="Proteomes" id="UP000536711">
    <property type="component" value="Unassembled WGS sequence"/>
</dbReference>
<dbReference type="Gene3D" id="2.30.60.10">
    <property type="entry name" value="Cyanovirin-N"/>
    <property type="match status" value="1"/>
</dbReference>
<protein>
    <recommendedName>
        <fullName evidence="4">Cyanovirin-N domain-containing protein</fullName>
    </recommendedName>
</protein>
<dbReference type="OrthoDB" id="5015698at2759"/>
<organism evidence="2 3">
    <name type="scientific">Fusarium acutatum</name>
    <dbReference type="NCBI Taxonomy" id="78861"/>
    <lineage>
        <taxon>Eukaryota</taxon>
        <taxon>Fungi</taxon>
        <taxon>Dikarya</taxon>
        <taxon>Ascomycota</taxon>
        <taxon>Pezizomycotina</taxon>
        <taxon>Sordariomycetes</taxon>
        <taxon>Hypocreomycetidae</taxon>
        <taxon>Hypocreales</taxon>
        <taxon>Nectriaceae</taxon>
        <taxon>Fusarium</taxon>
        <taxon>Fusarium fujikuroi species complex</taxon>
    </lineage>
</organism>
<dbReference type="InterPro" id="IPR036673">
    <property type="entry name" value="Cyanovirin-N_sf"/>
</dbReference>
<dbReference type="EMBL" id="JAADJF010000004">
    <property type="protein sequence ID" value="KAF4445230.1"/>
    <property type="molecule type" value="Genomic_DNA"/>
</dbReference>
<comment type="caution">
    <text evidence="2">The sequence shown here is derived from an EMBL/GenBank/DDBJ whole genome shotgun (WGS) entry which is preliminary data.</text>
</comment>
<feature type="signal peptide" evidence="1">
    <location>
        <begin position="1"/>
        <end position="17"/>
    </location>
</feature>
<dbReference type="SUPFAM" id="SSF51322">
    <property type="entry name" value="Cyanovirin-N"/>
    <property type="match status" value="1"/>
</dbReference>
<gene>
    <name evidence="2" type="ORF">FACUT_97</name>
</gene>
<evidence type="ECO:0000313" key="2">
    <source>
        <dbReference type="EMBL" id="KAF4445230.1"/>
    </source>
</evidence>
<keyword evidence="3" id="KW-1185">Reference proteome</keyword>
<accession>A0A8H4NRQ8</accession>
<evidence type="ECO:0008006" key="4">
    <source>
        <dbReference type="Google" id="ProtNLM"/>
    </source>
</evidence>
<reference evidence="2 3" key="1">
    <citation type="submission" date="2020-01" db="EMBL/GenBank/DDBJ databases">
        <title>Identification and distribution of gene clusters putatively required for synthesis of sphingolipid metabolism inhibitors in phylogenetically diverse species of the filamentous fungus Fusarium.</title>
        <authorList>
            <person name="Kim H.-S."/>
            <person name="Busman M."/>
            <person name="Brown D.W."/>
            <person name="Divon H."/>
            <person name="Uhlig S."/>
            <person name="Proctor R.H."/>
        </authorList>
    </citation>
    <scope>NUCLEOTIDE SEQUENCE [LARGE SCALE GENOMIC DNA]</scope>
    <source>
        <strain evidence="2 3">NRRL 13308</strain>
    </source>
</reference>
<proteinExistence type="predicted"/>
<name>A0A8H4NRQ8_9HYPO</name>
<evidence type="ECO:0000256" key="1">
    <source>
        <dbReference type="SAM" id="SignalP"/>
    </source>
</evidence>
<keyword evidence="1" id="KW-0732">Signal</keyword>
<sequence>MTKIATVLMTLLGTAFAQIDRTCIDIAFNSETNTLSGKCQPRDNSGYIPSELDLNDCFGYDGTTITSEKVAVPLVTLDLLPPEVLLQISGEPGRDQDTISAEEFKGLSWLSPPLNQVYLPFHYSGNNNGVFRQALRSANVKAMERCAQLGAATYMRWELLESNGCQCISEYRHTHHRPIDELLECLYFGETPIGQFEVTYEELPHPLMQRWAGNCRFEGPQPLHFGGEVVETADKPWWKLNNVLYTVWGLFLDLMDNSTAWAEEYPNEAADVFEKKVEILIDNGVVRDSDSQRCWEALYSAIIPFKNIEEHWVLDDWDLNDPTVSLGLPRECHRFHADPEYNGYKMYHDYQMQTTRSD</sequence>
<evidence type="ECO:0000313" key="3">
    <source>
        <dbReference type="Proteomes" id="UP000536711"/>
    </source>
</evidence>